<dbReference type="PANTHER" id="PTHR45657:SF1">
    <property type="entry name" value="CRAL-TRIO DOMAIN-CONTAINING PROTEIN YKL091C-RELATED"/>
    <property type="match status" value="1"/>
</dbReference>
<comment type="similarity">
    <text evidence="3">Belongs to the SFH family.</text>
</comment>
<reference evidence="6" key="1">
    <citation type="submission" date="2017-04" db="EMBL/GenBank/DDBJ databases">
        <title>Population genomics of picophytoplankton unveils novel chromosome hypervariability.</title>
        <authorList>
            <consortium name="DOE Joint Genome Institute"/>
            <person name="Blanc-Mathieu R."/>
            <person name="Krasovec M."/>
            <person name="Hebrard M."/>
            <person name="Yau S."/>
            <person name="Desgranges E."/>
            <person name="Martin J."/>
            <person name="Schackwitz W."/>
            <person name="Kuo A."/>
            <person name="Salin G."/>
            <person name="Donnadieu C."/>
            <person name="Desdevises Y."/>
            <person name="Sanchez-Ferandin S."/>
            <person name="Moreau H."/>
            <person name="Rivals E."/>
            <person name="Grigoriev I.V."/>
            <person name="Grimsley N."/>
            <person name="Eyre-Walker A."/>
            <person name="Piganeau G."/>
        </authorList>
    </citation>
    <scope>NUCLEOTIDE SEQUENCE [LARGE SCALE GENOMIC DNA]</scope>
    <source>
        <strain evidence="6">RCC 1115</strain>
    </source>
</reference>
<dbReference type="SUPFAM" id="SSF52087">
    <property type="entry name" value="CRAL/TRIO domain"/>
    <property type="match status" value="1"/>
</dbReference>
<dbReference type="Gene3D" id="3.40.525.10">
    <property type="entry name" value="CRAL-TRIO lipid binding domain"/>
    <property type="match status" value="1"/>
</dbReference>
<evidence type="ECO:0000256" key="4">
    <source>
        <dbReference type="SAM" id="MobiDB-lite"/>
    </source>
</evidence>
<gene>
    <name evidence="6" type="ORF">BE221DRAFT_193225</name>
</gene>
<organism evidence="6">
    <name type="scientific">Ostreococcus tauri</name>
    <name type="common">Marine green alga</name>
    <dbReference type="NCBI Taxonomy" id="70448"/>
    <lineage>
        <taxon>Eukaryota</taxon>
        <taxon>Viridiplantae</taxon>
        <taxon>Chlorophyta</taxon>
        <taxon>Mamiellophyceae</taxon>
        <taxon>Mamiellales</taxon>
        <taxon>Bathycoccaceae</taxon>
        <taxon>Ostreococcus</taxon>
    </lineage>
</organism>
<dbReference type="InterPro" id="IPR051026">
    <property type="entry name" value="PI/PC_transfer"/>
</dbReference>
<dbReference type="SMART" id="SM00516">
    <property type="entry name" value="SEC14"/>
    <property type="match status" value="1"/>
</dbReference>
<dbReference type="CDD" id="cd00170">
    <property type="entry name" value="SEC14"/>
    <property type="match status" value="1"/>
</dbReference>
<dbReference type="EMBL" id="KZ155790">
    <property type="protein sequence ID" value="OUS45525.1"/>
    <property type="molecule type" value="Genomic_DNA"/>
</dbReference>
<dbReference type="SUPFAM" id="SSF52374">
    <property type="entry name" value="Nucleotidylyl transferase"/>
    <property type="match status" value="1"/>
</dbReference>
<dbReference type="AlphaFoldDB" id="A0A1Y5IEV3"/>
<accession>A0A1Y5IEV3</accession>
<feature type="domain" description="CRAL-TRIO" evidence="5">
    <location>
        <begin position="441"/>
        <end position="619"/>
    </location>
</feature>
<evidence type="ECO:0000256" key="1">
    <source>
        <dbReference type="ARBA" id="ARBA00004202"/>
    </source>
</evidence>
<dbReference type="GO" id="GO:0005886">
    <property type="term" value="C:plasma membrane"/>
    <property type="evidence" value="ECO:0007669"/>
    <property type="project" value="UniProtKB-SubCell"/>
</dbReference>
<sequence length="638" mass="71541">MPRALVIVYGLSADPPTDRGGHGSVVRALRSWRSDAEGSRSGSKSESARGRRADEILVVPTYSHAYASKRARQEGQNGADYDNRVAMCAIGFEDARMESEKAPFGAEGDEGSANSTIVTISRAERRAASIYGETASPSGKARLGSTVSLLDMLKRERPDTDFILCVGEDAFDDMVSGKWFRGDDLLKEYEVIVAPRHGYESTRREGDVARAKKTLSVDIRGVSWLDSAATAPESEPVSSTKIRHALHRRERNRGERMNEDLGLPQGALHPDVLKYIIDQELYHGDVEGDDELYGGGTEDEQFDDPSIQKQNGYFASLSRRFANVSIEPSAYFSRDKSFNDKEDKHGLLAESRPLIGKEVEVHEIIKTMATREEFIAFKAMPYELFDRCIRTELQNNPPGKTWSQKRAEKYATSTVERARLVTAWRTENNVDELLEHSILPESDCMYTNWPAYVHGQDSYGHPIVCEWPAHVSPEGLKSRMTVAEILRHRIQVMETLEYMKSRSQCAHRVYKHVCFIDLDGVTLSYFTGEVKKFMTELVKLLTHRYTDSLHLMYLVNTPVIFRVIWSVLAPLLSTTTKSKIFMFGVGPNQSRKLAKQLAKHGISNSAAPRCAGGASEGVRMDAYIKDAIELRKRLVVAV</sequence>
<dbReference type="Gene3D" id="3.40.50.620">
    <property type="entry name" value="HUPs"/>
    <property type="match status" value="1"/>
</dbReference>
<name>A0A1Y5IEV3_OSTTA</name>
<protein>
    <recommendedName>
        <fullName evidence="5">CRAL-TRIO domain-containing protein</fullName>
    </recommendedName>
</protein>
<evidence type="ECO:0000259" key="5">
    <source>
        <dbReference type="PROSITE" id="PS50191"/>
    </source>
</evidence>
<dbReference type="GO" id="GO:0000139">
    <property type="term" value="C:Golgi membrane"/>
    <property type="evidence" value="ECO:0007669"/>
    <property type="project" value="UniProtKB-SubCell"/>
</dbReference>
<dbReference type="PANTHER" id="PTHR45657">
    <property type="entry name" value="CRAL-TRIO DOMAIN-CONTAINING PROTEIN YKL091C-RELATED"/>
    <property type="match status" value="1"/>
</dbReference>
<evidence type="ECO:0000256" key="3">
    <source>
        <dbReference type="ARBA" id="ARBA00038020"/>
    </source>
</evidence>
<dbReference type="InterPro" id="IPR036865">
    <property type="entry name" value="CRAL-TRIO_dom_sf"/>
</dbReference>
<dbReference type="Pfam" id="PF00650">
    <property type="entry name" value="CRAL_TRIO"/>
    <property type="match status" value="1"/>
</dbReference>
<evidence type="ECO:0000313" key="6">
    <source>
        <dbReference type="EMBL" id="OUS45525.1"/>
    </source>
</evidence>
<proteinExistence type="inferred from homology"/>
<dbReference type="InterPro" id="IPR001251">
    <property type="entry name" value="CRAL-TRIO_dom"/>
</dbReference>
<comment type="subcellular location">
    <subcellularLocation>
        <location evidence="1">Cell membrane</location>
        <topology evidence="1">Peripheral membrane protein</topology>
    </subcellularLocation>
    <subcellularLocation>
        <location evidence="2">Golgi apparatus membrane</location>
        <topology evidence="2">Peripheral membrane protein</topology>
    </subcellularLocation>
</comment>
<dbReference type="InterPro" id="IPR014729">
    <property type="entry name" value="Rossmann-like_a/b/a_fold"/>
</dbReference>
<dbReference type="PROSITE" id="PS50191">
    <property type="entry name" value="CRAL_TRIO"/>
    <property type="match status" value="1"/>
</dbReference>
<dbReference type="eggNOG" id="KOG1471">
    <property type="taxonomic scope" value="Eukaryota"/>
</dbReference>
<feature type="region of interest" description="Disordered" evidence="4">
    <location>
        <begin position="32"/>
        <end position="52"/>
    </location>
</feature>
<feature type="non-terminal residue" evidence="6">
    <location>
        <position position="638"/>
    </location>
</feature>
<evidence type="ECO:0000256" key="2">
    <source>
        <dbReference type="ARBA" id="ARBA00004395"/>
    </source>
</evidence>
<dbReference type="Proteomes" id="UP000195557">
    <property type="component" value="Unassembled WGS sequence"/>
</dbReference>